<evidence type="ECO:0000313" key="1">
    <source>
        <dbReference type="EMBL" id="KOX74340.1"/>
    </source>
</evidence>
<protein>
    <submittedName>
        <fullName evidence="1">Uncharacterized protein</fullName>
    </submittedName>
</protein>
<reference evidence="1 2" key="1">
    <citation type="submission" date="2015-07" db="EMBL/GenBank/DDBJ databases">
        <title>The genome of Melipona quadrifasciata.</title>
        <authorList>
            <person name="Pan H."/>
            <person name="Kapheim K."/>
        </authorList>
    </citation>
    <scope>NUCLEOTIDE SEQUENCE [LARGE SCALE GENOMIC DNA]</scope>
    <source>
        <strain evidence="1">0111107301</strain>
        <tissue evidence="1">Whole body</tissue>
    </source>
</reference>
<name>A0A0M8ZZL1_9HYME</name>
<gene>
    <name evidence="1" type="ORF">WN51_00243</name>
</gene>
<dbReference type="EMBL" id="KQ435791">
    <property type="protein sequence ID" value="KOX74340.1"/>
    <property type="molecule type" value="Genomic_DNA"/>
</dbReference>
<dbReference type="AlphaFoldDB" id="A0A0M8ZZL1"/>
<accession>A0A0M8ZZL1</accession>
<sequence length="91" mass="10548">MLPWESEPASELAGVRLSRELARLPLYQPPSPGSQPSRVQHTIARVEQSPSQWLFSRLSDWLSRVQDRKKVIEENIESFKHFCLGFKVNML</sequence>
<organism evidence="1 2">
    <name type="scientific">Melipona quadrifasciata</name>
    <dbReference type="NCBI Taxonomy" id="166423"/>
    <lineage>
        <taxon>Eukaryota</taxon>
        <taxon>Metazoa</taxon>
        <taxon>Ecdysozoa</taxon>
        <taxon>Arthropoda</taxon>
        <taxon>Hexapoda</taxon>
        <taxon>Insecta</taxon>
        <taxon>Pterygota</taxon>
        <taxon>Neoptera</taxon>
        <taxon>Endopterygota</taxon>
        <taxon>Hymenoptera</taxon>
        <taxon>Apocrita</taxon>
        <taxon>Aculeata</taxon>
        <taxon>Apoidea</taxon>
        <taxon>Anthophila</taxon>
        <taxon>Apidae</taxon>
        <taxon>Melipona</taxon>
    </lineage>
</organism>
<dbReference type="Proteomes" id="UP000053105">
    <property type="component" value="Unassembled WGS sequence"/>
</dbReference>
<evidence type="ECO:0000313" key="2">
    <source>
        <dbReference type="Proteomes" id="UP000053105"/>
    </source>
</evidence>
<keyword evidence="2" id="KW-1185">Reference proteome</keyword>
<proteinExistence type="predicted"/>